<organism evidence="1 2">
    <name type="scientific">Shewanella surugensis</name>
    <dbReference type="NCBI Taxonomy" id="212020"/>
    <lineage>
        <taxon>Bacteria</taxon>
        <taxon>Pseudomonadati</taxon>
        <taxon>Pseudomonadota</taxon>
        <taxon>Gammaproteobacteria</taxon>
        <taxon>Alteromonadales</taxon>
        <taxon>Shewanellaceae</taxon>
        <taxon>Shewanella</taxon>
    </lineage>
</organism>
<evidence type="ECO:0000313" key="2">
    <source>
        <dbReference type="Proteomes" id="UP001203423"/>
    </source>
</evidence>
<comment type="caution">
    <text evidence="1">The sequence shown here is derived from an EMBL/GenBank/DDBJ whole genome shotgun (WGS) entry which is preliminary data.</text>
</comment>
<keyword evidence="2" id="KW-1185">Reference proteome</keyword>
<gene>
    <name evidence="1" type="ORF">L2764_24625</name>
</gene>
<dbReference type="RefSeq" id="WP_248943010.1">
    <property type="nucleotide sequence ID" value="NZ_JAKIKS010000176.1"/>
</dbReference>
<protein>
    <recommendedName>
        <fullName evidence="3">Alpha/beta hydrolase</fullName>
    </recommendedName>
</protein>
<dbReference type="InterPro" id="IPR029058">
    <property type="entry name" value="AB_hydrolase_fold"/>
</dbReference>
<dbReference type="Proteomes" id="UP001203423">
    <property type="component" value="Unassembled WGS sequence"/>
</dbReference>
<evidence type="ECO:0000313" key="1">
    <source>
        <dbReference type="EMBL" id="MCL1127570.1"/>
    </source>
</evidence>
<proteinExistence type="predicted"/>
<reference evidence="1 2" key="1">
    <citation type="submission" date="2022-01" db="EMBL/GenBank/DDBJ databases">
        <title>Whole genome-based taxonomy of the Shewanellaceae.</title>
        <authorList>
            <person name="Martin-Rodriguez A.J."/>
        </authorList>
    </citation>
    <scope>NUCLEOTIDE SEQUENCE [LARGE SCALE GENOMIC DNA]</scope>
    <source>
        <strain evidence="1 2">DSM 17177</strain>
    </source>
</reference>
<accession>A0ABT0LJM6</accession>
<name>A0ABT0LJM6_9GAMM</name>
<sequence>MSAASFKADAPSSLAYYQDNVNQYKISSRGGEMNILIIEANSPSKAETIIFFNGLSQVMPDWSPVLIEKLVGAYNLLFMDYPGIGGTVAVKGNDFNFINIPIISMIYKIHCLTLMRMSQGGYSFSCVVFGNLSRLKIDSAIE</sequence>
<dbReference type="EMBL" id="JAKIKS010000176">
    <property type="protein sequence ID" value="MCL1127570.1"/>
    <property type="molecule type" value="Genomic_DNA"/>
</dbReference>
<evidence type="ECO:0008006" key="3">
    <source>
        <dbReference type="Google" id="ProtNLM"/>
    </source>
</evidence>
<dbReference type="SUPFAM" id="SSF53474">
    <property type="entry name" value="alpha/beta-Hydrolases"/>
    <property type="match status" value="1"/>
</dbReference>